<gene>
    <name evidence="4" type="ORF">CO661_24165</name>
</gene>
<dbReference type="CDD" id="cd01029">
    <property type="entry name" value="TOPRIM_primases"/>
    <property type="match status" value="1"/>
</dbReference>
<comment type="caution">
    <text evidence="4">The sequence shown here is derived from an EMBL/GenBank/DDBJ whole genome shotgun (WGS) entry which is preliminary data.</text>
</comment>
<proteinExistence type="inferred from homology"/>
<dbReference type="Pfam" id="PF03796">
    <property type="entry name" value="DnaB_C"/>
    <property type="match status" value="1"/>
</dbReference>
<dbReference type="HAMAP" id="MF_04154">
    <property type="entry name" value="Helic_Prim_T7"/>
    <property type="match status" value="1"/>
</dbReference>
<dbReference type="GO" id="GO:0043139">
    <property type="term" value="F:5'-3' DNA helicase activity"/>
    <property type="evidence" value="ECO:0007669"/>
    <property type="project" value="InterPro"/>
</dbReference>
<dbReference type="CDD" id="cd19483">
    <property type="entry name" value="RecA-like_Gp4D_helicase"/>
    <property type="match status" value="1"/>
</dbReference>
<name>A0A2A6LT53_RHIFR</name>
<dbReference type="InterPro" id="IPR007694">
    <property type="entry name" value="DNA_helicase_DnaB-like_C"/>
</dbReference>
<dbReference type="InterPro" id="IPR006171">
    <property type="entry name" value="TOPRIM_dom"/>
</dbReference>
<feature type="compositionally biased region" description="Acidic residues" evidence="1">
    <location>
        <begin position="510"/>
        <end position="520"/>
    </location>
</feature>
<dbReference type="Gene3D" id="2.20.25.180">
    <property type="match status" value="1"/>
</dbReference>
<dbReference type="InterPro" id="IPR027417">
    <property type="entry name" value="P-loop_NTPase"/>
</dbReference>
<organism evidence="4 5">
    <name type="scientific">Rhizobium fredii</name>
    <name type="common">Sinorhizobium fredii</name>
    <dbReference type="NCBI Taxonomy" id="380"/>
    <lineage>
        <taxon>Bacteria</taxon>
        <taxon>Pseudomonadati</taxon>
        <taxon>Pseudomonadota</taxon>
        <taxon>Alphaproteobacteria</taxon>
        <taxon>Hyphomicrobiales</taxon>
        <taxon>Rhizobiaceae</taxon>
        <taxon>Sinorhizobium/Ensifer group</taxon>
        <taxon>Sinorhizobium</taxon>
    </lineage>
</organism>
<dbReference type="Gene3D" id="3.40.50.300">
    <property type="entry name" value="P-loop containing nucleotide triphosphate hydrolases"/>
    <property type="match status" value="1"/>
</dbReference>
<protein>
    <submittedName>
        <fullName evidence="4">Topoisomerase</fullName>
    </submittedName>
</protein>
<feature type="domain" description="Toprim" evidence="2">
    <location>
        <begin position="95"/>
        <end position="182"/>
    </location>
</feature>
<dbReference type="SUPFAM" id="SSF52540">
    <property type="entry name" value="P-loop containing nucleoside triphosphate hydrolases"/>
    <property type="match status" value="1"/>
</dbReference>
<feature type="domain" description="SF4 helicase" evidence="3">
    <location>
        <begin position="223"/>
        <end position="497"/>
    </location>
</feature>
<evidence type="ECO:0000313" key="4">
    <source>
        <dbReference type="EMBL" id="PDT45402.1"/>
    </source>
</evidence>
<dbReference type="AlphaFoldDB" id="A0A2A6LT53"/>
<dbReference type="PANTHER" id="PTHR12873">
    <property type="entry name" value="T7-LIKE MITOCHONDRIAL DNA HELICASE"/>
    <property type="match status" value="1"/>
</dbReference>
<dbReference type="PROSITE" id="PS51199">
    <property type="entry name" value="SF4_HELICASE"/>
    <property type="match status" value="1"/>
</dbReference>
<accession>A0A2A6LT53</accession>
<keyword evidence="4" id="KW-0413">Isomerase</keyword>
<dbReference type="GO" id="GO:0005524">
    <property type="term" value="F:ATP binding"/>
    <property type="evidence" value="ECO:0007669"/>
    <property type="project" value="InterPro"/>
</dbReference>
<evidence type="ECO:0000256" key="1">
    <source>
        <dbReference type="SAM" id="MobiDB-lite"/>
    </source>
</evidence>
<dbReference type="SUPFAM" id="SSF56731">
    <property type="entry name" value="DNA primase core"/>
    <property type="match status" value="1"/>
</dbReference>
<dbReference type="EMBL" id="NWTC01000022">
    <property type="protein sequence ID" value="PDT45402.1"/>
    <property type="molecule type" value="Genomic_DNA"/>
</dbReference>
<sequence>METDEAPRERKDLGLIAVGEPTDWPSRGITLESAKKWGFTRSELGGQVVRIFNYRNAHQQVAAQKVRFQKKDFRFLGDTGEVGLYGMHLWKNGGKRIVITEGEIDAISVSQAQGHKWPVVSIPTGAKGAKKTLRKNLEWLNQFEEVVLMFDMDEPGQEAVKECYDLFVPGRCKVATLPAPYKDANDMLKAGLVKEIVDAIWQAKVVRPDGIVNGAEMFDLINTEDDLVAQSLPFVGLQTMMRGVRLGELITVTAGSGIGKSAVVREIAYHLHAMGETVGMMMLEENTKRTGLGLMGIAANKPLHIDRTGVTPEQFKEAFDLTLGTGRFFLYDHFGSTAIENLLNKVRYLAKGCGARFIVIDHLSIVISGQEDGDERRMIDNAMTALKALAMECNVCIFLISHLKRPSGDKGHEQGAETALAQLRGSHAIAQLSDFVIGLERNQQNVNTIRYNGKLYTINNVTILRILKNRFTGETGPAGWLLFDKETGRLYELMEDPLAEKDSGSTGGSDFEEDDGDVPF</sequence>
<dbReference type="InterPro" id="IPR034154">
    <property type="entry name" value="TOPRIM_DnaG/twinkle"/>
</dbReference>
<dbReference type="InterPro" id="IPR048774">
    <property type="entry name" value="Helic-prim_T7_N"/>
</dbReference>
<reference evidence="4 5" key="1">
    <citation type="submission" date="2017-09" db="EMBL/GenBank/DDBJ databases">
        <title>Comparative genomics of rhizobia isolated from Phaseolus vulgaris in China.</title>
        <authorList>
            <person name="Tong W."/>
        </authorList>
    </citation>
    <scope>NUCLEOTIDE SEQUENCE [LARGE SCALE GENOMIC DNA]</scope>
    <source>
        <strain evidence="4 5">PCH1</strain>
    </source>
</reference>
<dbReference type="InterPro" id="IPR046394">
    <property type="entry name" value="Helic_Prim_T7"/>
</dbReference>
<feature type="region of interest" description="Disordered" evidence="1">
    <location>
        <begin position="496"/>
        <end position="520"/>
    </location>
</feature>
<dbReference type="PROSITE" id="PS50880">
    <property type="entry name" value="TOPRIM"/>
    <property type="match status" value="1"/>
</dbReference>
<evidence type="ECO:0000313" key="5">
    <source>
        <dbReference type="Proteomes" id="UP000220353"/>
    </source>
</evidence>
<dbReference type="Gene3D" id="3.40.1360.10">
    <property type="match status" value="1"/>
</dbReference>
<dbReference type="SMART" id="SM00493">
    <property type="entry name" value="TOPRIM"/>
    <property type="match status" value="1"/>
</dbReference>
<dbReference type="Proteomes" id="UP000220353">
    <property type="component" value="Unassembled WGS sequence"/>
</dbReference>
<dbReference type="PANTHER" id="PTHR12873:SF0">
    <property type="entry name" value="TWINKLE MTDNA HELICASE"/>
    <property type="match status" value="1"/>
</dbReference>
<dbReference type="Pfam" id="PF13155">
    <property type="entry name" value="Toprim_2"/>
    <property type="match status" value="1"/>
</dbReference>
<dbReference type="GO" id="GO:0006260">
    <property type="term" value="P:DNA replication"/>
    <property type="evidence" value="ECO:0007669"/>
    <property type="project" value="InterPro"/>
</dbReference>
<dbReference type="Pfam" id="PF21268">
    <property type="entry name" value="Helic-prim_T7_N"/>
    <property type="match status" value="1"/>
</dbReference>
<dbReference type="GO" id="GO:0003697">
    <property type="term" value="F:single-stranded DNA binding"/>
    <property type="evidence" value="ECO:0007669"/>
    <property type="project" value="InterPro"/>
</dbReference>
<evidence type="ECO:0000259" key="2">
    <source>
        <dbReference type="PROSITE" id="PS50880"/>
    </source>
</evidence>
<evidence type="ECO:0000259" key="3">
    <source>
        <dbReference type="PROSITE" id="PS51199"/>
    </source>
</evidence>
<dbReference type="InterPro" id="IPR027032">
    <property type="entry name" value="Twinkle-like"/>
</dbReference>